<feature type="region of interest" description="Disordered" evidence="1">
    <location>
        <begin position="663"/>
        <end position="682"/>
    </location>
</feature>
<protein>
    <recommendedName>
        <fullName evidence="4">HEAT repeat-containing protein</fullName>
    </recommendedName>
</protein>
<dbReference type="EMBL" id="FRBK01000009">
    <property type="protein sequence ID" value="SHM22107.1"/>
    <property type="molecule type" value="Genomic_DNA"/>
</dbReference>
<dbReference type="AlphaFoldDB" id="A0A9X8MXT2"/>
<feature type="compositionally biased region" description="Acidic residues" evidence="1">
    <location>
        <begin position="671"/>
        <end position="682"/>
    </location>
</feature>
<sequence length="682" mass="70282">MESAGEGRVTFDWQSVVYRDFDVDLDEPGSRSGAALDALLDDLGVPEGEGWALVGAWAEQLSRALAAGVPALLRRLAHPDVAVRRMVPVVLAYAAAPADAIVPAIREHSLHAPDPAVRLGLLVVLGRYADRPDVRAQLRRCLRGEPADALGAALGLLLRPAPQPGGAPAVVGSGAPSTADGAGPVEDAVVDALALCGGEAGAALGELAWCDPEWAGAVPYGPVDVVDSWLVGAPEVRSRWLTLMLAALGDGRLDAVAARVLVEAADRLCAADSTRYACHAAAVGALLDHPDPAVRRAAVSTNYLHTCGSYLDALAVAASGPAARRDPGVAQAALARLARRGDRRCLAGLREGVAAGTAGAELLCSAAALADDLWPAIRERLAQDLPAAEVNVLLTGTQQWRGGGPAVPEVVAALERLSRRIDATVSGDPDARPEFIELEAASATCAFLRRWGLGDARALAVLRRVAVGADPETGLAAIRALMGQNTSTDTTTHSPTHSSTHSSSDSSRHSSTDSLTGAAADSAYSAADEMASQVIPLLLNVLARRHRPGRLAGRRGWRFDDNACGWLGELGPRAGAAAPALRGMRDDPAEAGALRVAAADALWHITGDVTGALPVLRHFANPGIASATVAATATERASVANEDGVDAALLARAQDALRRIEHEIAAAGPGDEGDDDRPDPAG</sequence>
<dbReference type="Gene3D" id="1.25.10.10">
    <property type="entry name" value="Leucine-rich Repeat Variant"/>
    <property type="match status" value="1"/>
</dbReference>
<organism evidence="2 3">
    <name type="scientific">Streptomyces yunnanensis</name>
    <dbReference type="NCBI Taxonomy" id="156453"/>
    <lineage>
        <taxon>Bacteria</taxon>
        <taxon>Bacillati</taxon>
        <taxon>Actinomycetota</taxon>
        <taxon>Actinomycetes</taxon>
        <taxon>Kitasatosporales</taxon>
        <taxon>Streptomycetaceae</taxon>
        <taxon>Streptomyces</taxon>
    </lineage>
</organism>
<dbReference type="SUPFAM" id="SSF48371">
    <property type="entry name" value="ARM repeat"/>
    <property type="match status" value="1"/>
</dbReference>
<evidence type="ECO:0000256" key="1">
    <source>
        <dbReference type="SAM" id="MobiDB-lite"/>
    </source>
</evidence>
<dbReference type="Proteomes" id="UP000184388">
    <property type="component" value="Unassembled WGS sequence"/>
</dbReference>
<feature type="region of interest" description="Disordered" evidence="1">
    <location>
        <begin position="486"/>
        <end position="515"/>
    </location>
</feature>
<dbReference type="InterPro" id="IPR016024">
    <property type="entry name" value="ARM-type_fold"/>
</dbReference>
<feature type="compositionally biased region" description="Low complexity" evidence="1">
    <location>
        <begin position="486"/>
        <end position="505"/>
    </location>
</feature>
<proteinExistence type="predicted"/>
<comment type="caution">
    <text evidence="2">The sequence shown here is derived from an EMBL/GenBank/DDBJ whole genome shotgun (WGS) entry which is preliminary data.</text>
</comment>
<evidence type="ECO:0000313" key="3">
    <source>
        <dbReference type="Proteomes" id="UP000184388"/>
    </source>
</evidence>
<reference evidence="3" key="1">
    <citation type="submission" date="2016-11" db="EMBL/GenBank/DDBJ databases">
        <authorList>
            <person name="Jaros S."/>
            <person name="Januszkiewicz K."/>
            <person name="Wedrychowicz H."/>
        </authorList>
    </citation>
    <scope>NUCLEOTIDE SEQUENCE [LARGE SCALE GENOMIC DNA]</scope>
    <source>
        <strain evidence="3">CGMCC 4.3555</strain>
    </source>
</reference>
<name>A0A9X8MXT2_9ACTN</name>
<dbReference type="RefSeq" id="WP_073445596.1">
    <property type="nucleotide sequence ID" value="NZ_FRBK01000009.1"/>
</dbReference>
<evidence type="ECO:0008006" key="4">
    <source>
        <dbReference type="Google" id="ProtNLM"/>
    </source>
</evidence>
<evidence type="ECO:0000313" key="2">
    <source>
        <dbReference type="EMBL" id="SHM22107.1"/>
    </source>
</evidence>
<dbReference type="InterPro" id="IPR011989">
    <property type="entry name" value="ARM-like"/>
</dbReference>
<accession>A0A9X8MXT2</accession>
<gene>
    <name evidence="2" type="ORF">SAMN05216268_109156</name>
</gene>